<feature type="domain" description="AMP-dependent synthetase/ligase" evidence="1">
    <location>
        <begin position="11"/>
        <end position="383"/>
    </location>
</feature>
<keyword evidence="3" id="KW-0436">Ligase</keyword>
<reference evidence="3 4" key="1">
    <citation type="journal article" date="2019" name="Int. J. Syst. Evol. Microbiol.">
        <title>The Global Catalogue of Microorganisms (GCM) 10K type strain sequencing project: providing services to taxonomists for standard genome sequencing and annotation.</title>
        <authorList>
            <consortium name="The Broad Institute Genomics Platform"/>
            <consortium name="The Broad Institute Genome Sequencing Center for Infectious Disease"/>
            <person name="Wu L."/>
            <person name="Ma J."/>
        </authorList>
    </citation>
    <scope>NUCLEOTIDE SEQUENCE [LARGE SCALE GENOMIC DNA]</scope>
    <source>
        <strain evidence="3 4">JCM 10671</strain>
    </source>
</reference>
<proteinExistence type="predicted"/>
<dbReference type="InterPro" id="IPR000873">
    <property type="entry name" value="AMP-dep_synth/lig_dom"/>
</dbReference>
<dbReference type="Proteomes" id="UP001500957">
    <property type="component" value="Unassembled WGS sequence"/>
</dbReference>
<dbReference type="NCBIfam" id="NF004837">
    <property type="entry name" value="PRK06187.1"/>
    <property type="match status" value="1"/>
</dbReference>
<dbReference type="PANTHER" id="PTHR43767:SF7">
    <property type="entry name" value="MEDIUM_LONG-CHAIN-FATTY-ACID--COA LIGASE FADD8"/>
    <property type="match status" value="1"/>
</dbReference>
<keyword evidence="4" id="KW-1185">Reference proteome</keyword>
<gene>
    <name evidence="3" type="ORF">GCM10009547_12670</name>
</gene>
<dbReference type="SUPFAM" id="SSF56801">
    <property type="entry name" value="Acetyl-CoA synthetase-like"/>
    <property type="match status" value="1"/>
</dbReference>
<dbReference type="RefSeq" id="WP_344602772.1">
    <property type="nucleotide sequence ID" value="NZ_BAAAHE010000008.1"/>
</dbReference>
<feature type="domain" description="AMP-binding enzyme C-terminal" evidence="2">
    <location>
        <begin position="433"/>
        <end position="508"/>
    </location>
</feature>
<organism evidence="3 4">
    <name type="scientific">Sporichthya brevicatena</name>
    <dbReference type="NCBI Taxonomy" id="171442"/>
    <lineage>
        <taxon>Bacteria</taxon>
        <taxon>Bacillati</taxon>
        <taxon>Actinomycetota</taxon>
        <taxon>Actinomycetes</taxon>
        <taxon>Sporichthyales</taxon>
        <taxon>Sporichthyaceae</taxon>
        <taxon>Sporichthya</taxon>
    </lineage>
</organism>
<dbReference type="InterPro" id="IPR025110">
    <property type="entry name" value="AMP-bd_C"/>
</dbReference>
<name>A0ABN1GIH4_9ACTN</name>
<dbReference type="GO" id="GO:0016874">
    <property type="term" value="F:ligase activity"/>
    <property type="evidence" value="ECO:0007669"/>
    <property type="project" value="UniProtKB-KW"/>
</dbReference>
<evidence type="ECO:0000313" key="4">
    <source>
        <dbReference type="Proteomes" id="UP001500957"/>
    </source>
</evidence>
<dbReference type="CDD" id="cd17631">
    <property type="entry name" value="FACL_FadD13-like"/>
    <property type="match status" value="1"/>
</dbReference>
<evidence type="ECO:0000313" key="3">
    <source>
        <dbReference type="EMBL" id="GAA0612106.1"/>
    </source>
</evidence>
<accession>A0ABN1GIH4</accession>
<protein>
    <submittedName>
        <fullName evidence="3">Long-chain fatty acid--CoA ligase</fullName>
    </submittedName>
</protein>
<dbReference type="Gene3D" id="3.40.50.12780">
    <property type="entry name" value="N-terminal domain of ligase-like"/>
    <property type="match status" value="1"/>
</dbReference>
<dbReference type="InterPro" id="IPR045851">
    <property type="entry name" value="AMP-bd_C_sf"/>
</dbReference>
<dbReference type="Pfam" id="PF13193">
    <property type="entry name" value="AMP-binding_C"/>
    <property type="match status" value="1"/>
</dbReference>
<dbReference type="Pfam" id="PF00501">
    <property type="entry name" value="AMP-binding"/>
    <property type="match status" value="1"/>
</dbReference>
<dbReference type="InterPro" id="IPR042099">
    <property type="entry name" value="ANL_N_sf"/>
</dbReference>
<dbReference type="EMBL" id="BAAAHE010000008">
    <property type="protein sequence ID" value="GAA0612106.1"/>
    <property type="molecule type" value="Genomic_DNA"/>
</dbReference>
<evidence type="ECO:0000259" key="2">
    <source>
        <dbReference type="Pfam" id="PF13193"/>
    </source>
</evidence>
<dbReference type="Gene3D" id="3.30.300.30">
    <property type="match status" value="1"/>
</dbReference>
<comment type="caution">
    <text evidence="3">The sequence shown here is derived from an EMBL/GenBank/DDBJ whole genome shotgun (WGS) entry which is preliminary data.</text>
</comment>
<sequence length="527" mass="57176">MSAAIRIHDYLEHWAQADPARRCLTDGERSWTYAEVDDWANRVAAALADRELADGARVGILARNCPDWVALYYGAFKCGAVPVPLNFRLHPSEWAYLLTDSGAAAVIAQEEFVGLLDGLGEAFPAGVTTKLVIDGDPDEVAEGWHSLPAVLADVAPRPRPSDRRAGDQDLWQMYTSGTTGLPKGAVVTHASVNANQLQMRTSAPVLPSDHRLVVMPLYHAGAAMSMIQVIAAGASLRTMAKFEPAECVRVIDDEQVSHLSLVPAMIHAMIRLPDLTHRRFASLRTISYGASPITEDTLRTALDIFNCGFQQAFGQTETSAALTMLDARAHERALAGEPHLLRSCGRALVGTELAVVDTDGKPVDAGVVGEVVARGPQMMRGYWNLPDATAETLVDGWLRTGDAGYLDEEGFLYLSDRMKDLIVSGGENIYPREIEEILARMPGVSEAAVIGVPDARWGESVKACVVLETGGTASEDAVISWCREHLATYKAPRSVDFLEALPRNPSGKVLKRELRAPYWADQARQVG</sequence>
<evidence type="ECO:0000259" key="1">
    <source>
        <dbReference type="Pfam" id="PF00501"/>
    </source>
</evidence>
<dbReference type="InterPro" id="IPR050237">
    <property type="entry name" value="ATP-dep_AMP-bd_enzyme"/>
</dbReference>
<dbReference type="PANTHER" id="PTHR43767">
    <property type="entry name" value="LONG-CHAIN-FATTY-ACID--COA LIGASE"/>
    <property type="match status" value="1"/>
</dbReference>